<gene>
    <name evidence="3" type="ORF">BFD99_05365</name>
    <name evidence="2" type="ORF">E8P16_06520</name>
    <name evidence="4" type="ORF">QQI97_000006</name>
</gene>
<dbReference type="EMBL" id="ABMIIH010000001">
    <property type="protein sequence ID" value="ELD5185902.1"/>
    <property type="molecule type" value="Genomic_DNA"/>
</dbReference>
<dbReference type="AlphaFoldDB" id="A0A1J6PQ02"/>
<dbReference type="RefSeq" id="WP_002800815.1">
    <property type="nucleotide sequence ID" value="NZ_CAJGXP010000003.1"/>
</dbReference>
<proteinExistence type="predicted"/>
<keyword evidence="1" id="KW-0732">Signal</keyword>
<evidence type="ECO:0000313" key="4">
    <source>
        <dbReference type="EMBL" id="ELD5185902.1"/>
    </source>
</evidence>
<reference evidence="4" key="3">
    <citation type="submission" date="2023-06" db="EMBL/GenBank/DDBJ databases">
        <authorList>
            <consortium name="PulseNet: The National Subtyping Network for Foodborne Disease Surveillance"/>
        </authorList>
    </citation>
    <scope>NUCLEOTIDE SEQUENCE</scope>
    <source>
        <strain evidence="4">PNUSAC035917</strain>
    </source>
</reference>
<name>A0A1J6PQ02_CAMJU</name>
<dbReference type="InterPro" id="IPR010927">
    <property type="entry name" value="T4SS_TraH"/>
</dbReference>
<dbReference type="Pfam" id="PF06122">
    <property type="entry name" value="TraH"/>
    <property type="match status" value="1"/>
</dbReference>
<reference evidence="2 6" key="2">
    <citation type="submission" date="2019-04" db="EMBL/GenBank/DDBJ databases">
        <authorList>
            <consortium name="PulseNet: The National Subtyping Network for Foodborne Disease Surveillance"/>
            <person name="Tarr C.L."/>
            <person name="Trees E."/>
            <person name="Katz L.S."/>
            <person name="Carleton-Romer H.A."/>
            <person name="Stroika S."/>
            <person name="Kucerova Z."/>
            <person name="Roache K.F."/>
            <person name="Sabol A.L."/>
            <person name="Besser J."/>
            <person name="Gerner-Smidt P."/>
        </authorList>
    </citation>
    <scope>NUCLEOTIDE SEQUENCE [LARGE SCALE GENOMIC DNA]</scope>
    <source>
        <strain evidence="2 6">PNUSAC009041</strain>
    </source>
</reference>
<accession>A0A1J6PQ02</accession>
<feature type="chain" id="PRO_5044375492" evidence="1">
    <location>
        <begin position="26"/>
        <end position="488"/>
    </location>
</feature>
<evidence type="ECO:0000313" key="6">
    <source>
        <dbReference type="Proteomes" id="UP000349590"/>
    </source>
</evidence>
<evidence type="ECO:0000313" key="3">
    <source>
        <dbReference type="EMBL" id="EAL3735400.1"/>
    </source>
</evidence>
<organism evidence="3 5">
    <name type="scientific">Campylobacter jejuni</name>
    <dbReference type="NCBI Taxonomy" id="197"/>
    <lineage>
        <taxon>Bacteria</taxon>
        <taxon>Pseudomonadati</taxon>
        <taxon>Campylobacterota</taxon>
        <taxon>Epsilonproteobacteria</taxon>
        <taxon>Campylobacterales</taxon>
        <taxon>Campylobacteraceae</taxon>
        <taxon>Campylobacter</taxon>
    </lineage>
</organism>
<dbReference type="Proteomes" id="UP000349590">
    <property type="component" value="Unassembled WGS sequence"/>
</dbReference>
<dbReference type="Proteomes" id="UP001183411">
    <property type="component" value="Unassembled WGS sequence"/>
</dbReference>
<dbReference type="Proteomes" id="UP000335162">
    <property type="component" value="Unassembled WGS sequence"/>
</dbReference>
<protein>
    <submittedName>
        <fullName evidence="3">Conjugal transfer protein TraG</fullName>
    </submittedName>
    <submittedName>
        <fullName evidence="4">Conjugal transfer protein TraH</fullName>
    </submittedName>
</protein>
<dbReference type="EMBL" id="AACNRY010000009">
    <property type="protein sequence ID" value="EAL3735400.1"/>
    <property type="molecule type" value="Genomic_DNA"/>
</dbReference>
<feature type="signal peptide" evidence="1">
    <location>
        <begin position="1"/>
        <end position="25"/>
    </location>
</feature>
<evidence type="ECO:0000313" key="2">
    <source>
        <dbReference type="EMBL" id="EAJ9719096.1"/>
    </source>
</evidence>
<evidence type="ECO:0000313" key="5">
    <source>
        <dbReference type="Proteomes" id="UP000335162"/>
    </source>
</evidence>
<reference evidence="3 5" key="1">
    <citation type="submission" date="2018-05" db="EMBL/GenBank/DDBJ databases">
        <authorList>
            <consortium name="NARMS: The National Antimicrobial Resistance Monitoring System"/>
        </authorList>
    </citation>
    <scope>NUCLEOTIDE SEQUENCE [LARGE SCALE GENOMIC DNA]</scope>
    <source>
        <strain evidence="3 5">FSIS1607212</strain>
    </source>
</reference>
<dbReference type="EMBL" id="AACCII010000007">
    <property type="protein sequence ID" value="EAJ9719096.1"/>
    <property type="molecule type" value="Genomic_DNA"/>
</dbReference>
<sequence>MGILKKRVIISAIACAFLLPSALNANLSSFIQNNLGSSITSENSGYYKSQVSGFISGGSSRIRWGGGETIRPFSVTAPSFNVGCSGIDMIFGGFSYLNFEYLVEKLKKIASAAPAYAFQMALSTLCKDCQTIMDELEKIANAINSMNFDTCQMTTNWTNKFGKMLSSNTESGQNDSWLTSFAKGMEGTAQTVQNFAKEANAFVNGTTPDKSGETNAAKILKQGSIIQKIIEKGKASFFADAFGENQYEDILRGVFGDLVAYTEKSTSITNKKMSDPEKVMLIGPTLNTDKFIEALWNKNGENKSITLEFTAYTINKDENGLYQEPVGKETKVTIDKDIRSLLIEKFKAIVAKIKAKTSLDDADKNLINAAPLPVADILNIEASTGLNGDAVYEFVALLMVDAFVNELFNEFITNINTVQGLDPKFSSDHKDDLAKFNAAVAKVQETTRALLSENAQAIIRDNQQVDSIRKIISNFYGVSDIFNYGTGR</sequence>
<evidence type="ECO:0000256" key="1">
    <source>
        <dbReference type="SAM" id="SignalP"/>
    </source>
</evidence>
<comment type="caution">
    <text evidence="3">The sequence shown here is derived from an EMBL/GenBank/DDBJ whole genome shotgun (WGS) entry which is preliminary data.</text>
</comment>